<dbReference type="InterPro" id="IPR001222">
    <property type="entry name" value="Znf_TFIIS"/>
</dbReference>
<dbReference type="PANTHER" id="PTHR11239:SF12">
    <property type="entry name" value="DNA-DIRECTED RNA POLYMERASE III SUBUNIT RPC10"/>
    <property type="match status" value="1"/>
</dbReference>
<feature type="zinc finger region" description="C4-type" evidence="7">
    <location>
        <begin position="6"/>
        <end position="29"/>
    </location>
</feature>
<dbReference type="InterPro" id="IPR012164">
    <property type="entry name" value="Rpa12/Rpb9/Rpc10/TFS"/>
</dbReference>
<dbReference type="GO" id="GO:0003899">
    <property type="term" value="F:DNA-directed RNA polymerase activity"/>
    <property type="evidence" value="ECO:0007669"/>
    <property type="project" value="InterPro"/>
</dbReference>
<dbReference type="SMART" id="SM00440">
    <property type="entry name" value="ZnF_C2C2"/>
    <property type="match status" value="1"/>
</dbReference>
<dbReference type="SMART" id="SM00661">
    <property type="entry name" value="RPOL9"/>
    <property type="match status" value="1"/>
</dbReference>
<evidence type="ECO:0000256" key="3">
    <source>
        <dbReference type="ARBA" id="ARBA00022833"/>
    </source>
</evidence>
<dbReference type="InterPro" id="IPR001529">
    <property type="entry name" value="Zn_ribbon_RPB9"/>
</dbReference>
<feature type="binding site" evidence="6">
    <location>
        <position position="77"/>
    </location>
    <ligand>
        <name>Zn(2+)</name>
        <dbReference type="ChEBI" id="CHEBI:29105"/>
        <label>2</label>
    </ligand>
</feature>
<feature type="binding site" evidence="6">
    <location>
        <position position="6"/>
    </location>
    <ligand>
        <name>Zn(2+)</name>
        <dbReference type="ChEBI" id="CHEBI:29105"/>
        <label>1</label>
    </ligand>
</feature>
<keyword evidence="3 6" id="KW-0862">Zinc</keyword>
<name>A0A7C4FFC6_9CREN</name>
<feature type="domain" description="TFIIS-type" evidence="9">
    <location>
        <begin position="70"/>
        <end position="112"/>
    </location>
</feature>
<evidence type="ECO:0000256" key="5">
    <source>
        <dbReference type="PIRNR" id="PIRNR005586"/>
    </source>
</evidence>
<keyword evidence="2 7" id="KW-0863">Zinc-finger</keyword>
<evidence type="ECO:0000256" key="1">
    <source>
        <dbReference type="ARBA" id="ARBA00022723"/>
    </source>
</evidence>
<evidence type="ECO:0000256" key="4">
    <source>
        <dbReference type="ARBA" id="ARBA00023163"/>
    </source>
</evidence>
<evidence type="ECO:0000256" key="6">
    <source>
        <dbReference type="PIRSR" id="PIRSR005586-1"/>
    </source>
</evidence>
<dbReference type="AlphaFoldDB" id="A0A7C4FFC6"/>
<dbReference type="Pfam" id="PF02150">
    <property type="entry name" value="Zn_ribbon_RPB9"/>
    <property type="match status" value="1"/>
</dbReference>
<reference evidence="10" key="1">
    <citation type="journal article" date="2020" name="mSystems">
        <title>Genome- and Community-Level Interaction Insights into Carbon Utilization and Element Cycling Functions of Hydrothermarchaeota in Hydrothermal Sediment.</title>
        <authorList>
            <person name="Zhou Z."/>
            <person name="Liu Y."/>
            <person name="Xu W."/>
            <person name="Pan J."/>
            <person name="Luo Z.H."/>
            <person name="Li M."/>
        </authorList>
    </citation>
    <scope>NUCLEOTIDE SEQUENCE [LARGE SCALE GENOMIC DNA]</scope>
    <source>
        <strain evidence="10">SpSt-732</strain>
    </source>
</reference>
<feature type="binding site" evidence="6">
    <location>
        <position position="107"/>
    </location>
    <ligand>
        <name>Zn(2+)</name>
        <dbReference type="ChEBI" id="CHEBI:29105"/>
        <label>2</label>
    </ligand>
</feature>
<keyword evidence="1 6" id="KW-0479">Metal-binding</keyword>
<protein>
    <recommendedName>
        <fullName evidence="9">TFIIS-type domain-containing protein</fullName>
    </recommendedName>
</protein>
<evidence type="ECO:0000256" key="7">
    <source>
        <dbReference type="PIRSR" id="PIRSR005586-2"/>
    </source>
</evidence>
<dbReference type="SUPFAM" id="SSF57783">
    <property type="entry name" value="Zinc beta-ribbon"/>
    <property type="match status" value="1"/>
</dbReference>
<dbReference type="GO" id="GO:0008270">
    <property type="term" value="F:zinc ion binding"/>
    <property type="evidence" value="ECO:0007669"/>
    <property type="project" value="UniProtKB-KW"/>
</dbReference>
<dbReference type="PROSITE" id="PS01030">
    <property type="entry name" value="RNA_POL_M_15KD"/>
    <property type="match status" value="1"/>
</dbReference>
<dbReference type="Pfam" id="PF01096">
    <property type="entry name" value="Zn_ribbon_TFIIS"/>
    <property type="match status" value="1"/>
</dbReference>
<proteinExistence type="inferred from homology"/>
<feature type="binding site" evidence="6">
    <location>
        <position position="74"/>
    </location>
    <ligand>
        <name>Zn(2+)</name>
        <dbReference type="ChEBI" id="CHEBI:29105"/>
        <label>2</label>
    </ligand>
</feature>
<dbReference type="EMBL" id="DTFF01000064">
    <property type="protein sequence ID" value="HGI88225.1"/>
    <property type="molecule type" value="Genomic_DNA"/>
</dbReference>
<evidence type="ECO:0000313" key="10">
    <source>
        <dbReference type="EMBL" id="HGI88225.1"/>
    </source>
</evidence>
<gene>
    <name evidence="10" type="ORF">ENV14_07570</name>
</gene>
<dbReference type="GO" id="GO:0003676">
    <property type="term" value="F:nucleic acid binding"/>
    <property type="evidence" value="ECO:0007669"/>
    <property type="project" value="InterPro"/>
</dbReference>
<evidence type="ECO:0000259" key="9">
    <source>
        <dbReference type="PROSITE" id="PS51133"/>
    </source>
</evidence>
<dbReference type="PROSITE" id="PS51133">
    <property type="entry name" value="ZF_TFIIS_2"/>
    <property type="match status" value="1"/>
</dbReference>
<feature type="binding site" evidence="6">
    <location>
        <position position="26"/>
    </location>
    <ligand>
        <name>Zn(2+)</name>
        <dbReference type="ChEBI" id="CHEBI:29105"/>
        <label>1</label>
    </ligand>
</feature>
<comment type="caution">
    <text evidence="10">The sequence shown here is derived from an EMBL/GenBank/DDBJ whole genome shotgun (WGS) entry which is preliminary data.</text>
</comment>
<dbReference type="GO" id="GO:0006351">
    <property type="term" value="P:DNA-templated transcription"/>
    <property type="evidence" value="ECO:0007669"/>
    <property type="project" value="InterPro"/>
</dbReference>
<dbReference type="PANTHER" id="PTHR11239">
    <property type="entry name" value="DNA-DIRECTED RNA POLYMERASE"/>
    <property type="match status" value="1"/>
</dbReference>
<dbReference type="Gene3D" id="2.20.25.10">
    <property type="match status" value="1"/>
</dbReference>
<feature type="binding site" evidence="6">
    <location>
        <position position="9"/>
    </location>
    <ligand>
        <name>Zn(2+)</name>
        <dbReference type="ChEBI" id="CHEBI:29105"/>
        <label>1</label>
    </ligand>
</feature>
<feature type="binding site" evidence="6">
    <location>
        <position position="29"/>
    </location>
    <ligand>
        <name>Zn(2+)</name>
        <dbReference type="ChEBI" id="CHEBI:29105"/>
        <label>1</label>
    </ligand>
</feature>
<evidence type="ECO:0000256" key="8">
    <source>
        <dbReference type="RuleBase" id="RU003474"/>
    </source>
</evidence>
<accession>A0A7C4FFC6</accession>
<organism evidence="10">
    <name type="scientific">Ignisphaera aggregans</name>
    <dbReference type="NCBI Taxonomy" id="334771"/>
    <lineage>
        <taxon>Archaea</taxon>
        <taxon>Thermoproteota</taxon>
        <taxon>Thermoprotei</taxon>
        <taxon>Desulfurococcales</taxon>
        <taxon>Desulfurococcaceae</taxon>
        <taxon>Ignisphaera</taxon>
    </lineage>
</organism>
<dbReference type="PIRSF" id="PIRSF005586">
    <property type="entry name" value="RNApol_RpoM"/>
    <property type="match status" value="1"/>
</dbReference>
<keyword evidence="4 5" id="KW-0804">Transcription</keyword>
<sequence>MQLRFCPKCGSIMVVKVIDNTYVFYCARCGYRTEVSKDSAMLKKSISFEKRMEKREEVAVGIPLGAIFVESIVCPRCRKNGVYYWRKQVSSAESSDVIAKTYKCASCGYTWTELE</sequence>
<dbReference type="InterPro" id="IPR019761">
    <property type="entry name" value="DNA-dir_RNA_pol-M_15_CS"/>
</dbReference>
<feature type="binding site" evidence="6">
    <location>
        <position position="104"/>
    </location>
    <ligand>
        <name>Zn(2+)</name>
        <dbReference type="ChEBI" id="CHEBI:29105"/>
        <label>2</label>
    </ligand>
</feature>
<evidence type="ECO:0000256" key="2">
    <source>
        <dbReference type="ARBA" id="ARBA00022771"/>
    </source>
</evidence>
<comment type="similarity">
    <text evidence="5 8">Belongs to the archaeal rpoM/eukaryotic RPA12/RPB9/RPC11 RNA polymerase family.</text>
</comment>